<feature type="compositionally biased region" description="Basic and acidic residues" evidence="1">
    <location>
        <begin position="148"/>
        <end position="179"/>
    </location>
</feature>
<evidence type="ECO:0000313" key="3">
    <source>
        <dbReference type="Proteomes" id="UP000001064"/>
    </source>
</evidence>
<feature type="region of interest" description="Disordered" evidence="1">
    <location>
        <begin position="671"/>
        <end position="790"/>
    </location>
</feature>
<dbReference type="PANTHER" id="PTHR21575:SF12">
    <property type="entry name" value="PROTEIN HID1"/>
    <property type="match status" value="1"/>
</dbReference>
<gene>
    <name evidence="2" type="ORF">DICPUDRAFT_92564</name>
</gene>
<dbReference type="RefSeq" id="XP_003290831.1">
    <property type="nucleotide sequence ID" value="XM_003290783.1"/>
</dbReference>
<dbReference type="GeneID" id="10508530"/>
<dbReference type="AlphaFoldDB" id="F0ZTT1"/>
<dbReference type="GO" id="GO:0005797">
    <property type="term" value="C:Golgi medial cisterna"/>
    <property type="evidence" value="ECO:0000318"/>
    <property type="project" value="GO_Central"/>
</dbReference>
<dbReference type="InParanoid" id="F0ZTT1"/>
<dbReference type="KEGG" id="dpp:DICPUDRAFT_92564"/>
<organism evidence="2 3">
    <name type="scientific">Dictyostelium purpureum</name>
    <name type="common">Slime mold</name>
    <dbReference type="NCBI Taxonomy" id="5786"/>
    <lineage>
        <taxon>Eukaryota</taxon>
        <taxon>Amoebozoa</taxon>
        <taxon>Evosea</taxon>
        <taxon>Eumycetozoa</taxon>
        <taxon>Dictyostelia</taxon>
        <taxon>Dictyosteliales</taxon>
        <taxon>Dictyosteliaceae</taxon>
        <taxon>Dictyostelium</taxon>
    </lineage>
</organism>
<protein>
    <recommendedName>
        <fullName evidence="4">HID1 domain-containing protein</fullName>
    </recommendedName>
</protein>
<feature type="compositionally biased region" description="Polar residues" evidence="1">
    <location>
        <begin position="747"/>
        <end position="790"/>
    </location>
</feature>
<dbReference type="EMBL" id="GL871182">
    <property type="protein sequence ID" value="EGC32662.1"/>
    <property type="molecule type" value="Genomic_DNA"/>
</dbReference>
<dbReference type="STRING" id="5786.F0ZTT1"/>
<dbReference type="OrthoDB" id="432953at2759"/>
<dbReference type="eggNOG" id="KOG2226">
    <property type="taxonomic scope" value="Eukaryota"/>
</dbReference>
<feature type="compositionally biased region" description="Polar residues" evidence="1">
    <location>
        <begin position="680"/>
        <end position="692"/>
    </location>
</feature>
<dbReference type="PANTHER" id="PTHR21575">
    <property type="entry name" value="PROTEIN HID1"/>
    <property type="match status" value="1"/>
</dbReference>
<evidence type="ECO:0000256" key="1">
    <source>
        <dbReference type="SAM" id="MobiDB-lite"/>
    </source>
</evidence>
<reference evidence="3" key="1">
    <citation type="journal article" date="2011" name="Genome Biol.">
        <title>Comparative genomics of the social amoebae Dictyostelium discoideum and Dictyostelium purpureum.</title>
        <authorList>
            <consortium name="US DOE Joint Genome Institute (JGI-PGF)"/>
            <person name="Sucgang R."/>
            <person name="Kuo A."/>
            <person name="Tian X."/>
            <person name="Salerno W."/>
            <person name="Parikh A."/>
            <person name="Feasley C.L."/>
            <person name="Dalin E."/>
            <person name="Tu H."/>
            <person name="Huang E."/>
            <person name="Barry K."/>
            <person name="Lindquist E."/>
            <person name="Shapiro H."/>
            <person name="Bruce D."/>
            <person name="Schmutz J."/>
            <person name="Salamov A."/>
            <person name="Fey P."/>
            <person name="Gaudet P."/>
            <person name="Anjard C."/>
            <person name="Babu M.M."/>
            <person name="Basu S."/>
            <person name="Bushmanova Y."/>
            <person name="van der Wel H."/>
            <person name="Katoh-Kurasawa M."/>
            <person name="Dinh C."/>
            <person name="Coutinho P.M."/>
            <person name="Saito T."/>
            <person name="Elias M."/>
            <person name="Schaap P."/>
            <person name="Kay R.R."/>
            <person name="Henrissat B."/>
            <person name="Eichinger L."/>
            <person name="Rivero F."/>
            <person name="Putnam N.H."/>
            <person name="West C.M."/>
            <person name="Loomis W.F."/>
            <person name="Chisholm R.L."/>
            <person name="Shaulsky G."/>
            <person name="Strassmann J.E."/>
            <person name="Queller D.C."/>
            <person name="Kuspa A."/>
            <person name="Grigoriev I.V."/>
        </authorList>
    </citation>
    <scope>NUCLEOTIDE SEQUENCE [LARGE SCALE GENOMIC DNA]</scope>
    <source>
        <strain evidence="3">QSDP1</strain>
    </source>
</reference>
<dbReference type="OMA" id="IFEDDKW"/>
<dbReference type="FunCoup" id="F0ZTT1">
    <property type="interactions" value="21"/>
</dbReference>
<dbReference type="VEuPathDB" id="AmoebaDB:DICPUDRAFT_92564"/>
<proteinExistence type="predicted"/>
<dbReference type="GO" id="GO:0016020">
    <property type="term" value="C:membrane"/>
    <property type="evidence" value="ECO:0000318"/>
    <property type="project" value="GO_Central"/>
</dbReference>
<dbReference type="GO" id="GO:0000138">
    <property type="term" value="C:Golgi trans cisterna"/>
    <property type="evidence" value="ECO:0000318"/>
    <property type="project" value="GO_Central"/>
</dbReference>
<sequence length="905" mass="103732">MGGASSKEEFITSFNKLQKETVPFSSDLWDKILSQPIQDEDNYLENFKKLKNERPENLANFIKKLVNQLVLVKGIQREKNTQGDFQLTLISLSYLSRIIPIIFEGGDDFSDRLFWYNQEIEPLSHPTATISTSPVVTTNIVQDNENQNDPKDSEKKEGEQQPKEEKTEEKKEINEPKKINNNENSEILLDETPLAIKLMDSLLDLLFFPGFTVSESLGLKSPKETSPDSIPPLYSWVAGFGIDNVPTVSNKQMWLNRLSVLQCLISCLSEQLYVPQENVSSFKSKWLDWFTNTQDYYTETLLFSLINTFSTYDPIGWGIPYNHLMYADDHEACSKLSLQILNILLTYDPYTIDDHLLTSNKQTPSSSSKANELPQHECKNRFIIYIKTLKRVRDFKFFFNAFERIMNLPIIASHTKLPNSTKKIELHQDLLITFWRFISHNHDFLKSIVNYETSPEFIVPILQYMDEGRKSQTTHGIVQIGTFILLVLSGERDFSISLNKPFNSKVYIDIVQPQVYSDFVIMVLYRLLVDTPDRLESIYECVLTILTNLSPYMKNLSMVTCVKLMKLFEYLSGPRFLFSNSHNYRYVGFLLESLNNLLQHQYESNTRLIYAILRCQNQFSKLAYLKISPITPVKNFVGGKLDQITQPSPATTAEEAFGKINKLSISEQDHQDELNKNKTHQPPTTEHPPNTINNDEVNDNNKQNEDKNEDKTTTTTTTLDTTDDQSKLKNNSETIQSGSGTPVIKAFSSTTPSESSPNLNSSVDSKQQTPQQIDSLSSSNASTPNKQTIKTPMYSQFLPTDEWLQDIKKQLPLDNILKVITHLSPQIQGLCTGSGSDEQKIMDYLKMSTIVGIFHNPGPIMTRKYHSNTVTKSWFIAYMWCIIYLENRAPPLFLHTDIKLFQVKQ</sequence>
<name>F0ZTT1_DICPU</name>
<keyword evidence="3" id="KW-1185">Reference proteome</keyword>
<evidence type="ECO:0000313" key="2">
    <source>
        <dbReference type="EMBL" id="EGC32662.1"/>
    </source>
</evidence>
<feature type="compositionally biased region" description="Basic and acidic residues" evidence="1">
    <location>
        <begin position="702"/>
        <end position="712"/>
    </location>
</feature>
<accession>F0ZTT1</accession>
<dbReference type="InterPro" id="IPR026705">
    <property type="entry name" value="Hid-1/Ecm30"/>
</dbReference>
<feature type="compositionally biased region" description="Polar residues" evidence="1">
    <location>
        <begin position="728"/>
        <end position="740"/>
    </location>
</feature>
<dbReference type="Pfam" id="PF09742">
    <property type="entry name" value="Dymeclin"/>
    <property type="match status" value="1"/>
</dbReference>
<evidence type="ECO:0008006" key="4">
    <source>
        <dbReference type="Google" id="ProtNLM"/>
    </source>
</evidence>
<dbReference type="Proteomes" id="UP000001064">
    <property type="component" value="Unassembled WGS sequence"/>
</dbReference>
<feature type="region of interest" description="Disordered" evidence="1">
    <location>
        <begin position="143"/>
        <end position="179"/>
    </location>
</feature>